<dbReference type="InParanoid" id="A0A1V9X5U3"/>
<protein>
    <submittedName>
        <fullName evidence="2">Uncharacterized protein</fullName>
    </submittedName>
</protein>
<reference evidence="2 3" key="1">
    <citation type="journal article" date="2017" name="Gigascience">
        <title>Draft genome of the honey bee ectoparasitic mite, Tropilaelaps mercedesae, is shaped by the parasitic life history.</title>
        <authorList>
            <person name="Dong X."/>
            <person name="Armstrong S.D."/>
            <person name="Xia D."/>
            <person name="Makepeace B.L."/>
            <person name="Darby A.C."/>
            <person name="Kadowaki T."/>
        </authorList>
    </citation>
    <scope>NUCLEOTIDE SEQUENCE [LARGE SCALE GENOMIC DNA]</scope>
    <source>
        <strain evidence="2">Wuxi-XJTLU</strain>
    </source>
</reference>
<dbReference type="Proteomes" id="UP000192247">
    <property type="component" value="Unassembled WGS sequence"/>
</dbReference>
<keyword evidence="1" id="KW-0732">Signal</keyword>
<accession>A0A1V9X5U3</accession>
<dbReference type="EMBL" id="MNPL01023130">
    <property type="protein sequence ID" value="OQR68874.1"/>
    <property type="molecule type" value="Genomic_DNA"/>
</dbReference>
<feature type="signal peptide" evidence="1">
    <location>
        <begin position="1"/>
        <end position="19"/>
    </location>
</feature>
<gene>
    <name evidence="2" type="ORF">BIW11_12628</name>
</gene>
<dbReference type="AlphaFoldDB" id="A0A1V9X5U3"/>
<name>A0A1V9X5U3_9ACAR</name>
<comment type="caution">
    <text evidence="2">The sequence shown here is derived from an EMBL/GenBank/DDBJ whole genome shotgun (WGS) entry which is preliminary data.</text>
</comment>
<evidence type="ECO:0000256" key="1">
    <source>
        <dbReference type="SAM" id="SignalP"/>
    </source>
</evidence>
<proteinExistence type="predicted"/>
<sequence length="130" mass="15361">MRFLLLLCALTFPTDSTLARPNFSRYVLDVVHSAVGYTKTRYPHTSPCVRSFEDHTADQITNFYYERNPLTRDRIFQELLKSSLLRFKQCIVKLDVDNVDEVMKEFNDRLQFTEDYTENPELPQTKLTTK</sequence>
<keyword evidence="3" id="KW-1185">Reference proteome</keyword>
<feature type="chain" id="PRO_5012686829" evidence="1">
    <location>
        <begin position="20"/>
        <end position="130"/>
    </location>
</feature>
<organism evidence="2 3">
    <name type="scientific">Tropilaelaps mercedesae</name>
    <dbReference type="NCBI Taxonomy" id="418985"/>
    <lineage>
        <taxon>Eukaryota</taxon>
        <taxon>Metazoa</taxon>
        <taxon>Ecdysozoa</taxon>
        <taxon>Arthropoda</taxon>
        <taxon>Chelicerata</taxon>
        <taxon>Arachnida</taxon>
        <taxon>Acari</taxon>
        <taxon>Parasitiformes</taxon>
        <taxon>Mesostigmata</taxon>
        <taxon>Gamasina</taxon>
        <taxon>Dermanyssoidea</taxon>
        <taxon>Laelapidae</taxon>
        <taxon>Tropilaelaps</taxon>
    </lineage>
</organism>
<evidence type="ECO:0000313" key="3">
    <source>
        <dbReference type="Proteomes" id="UP000192247"/>
    </source>
</evidence>
<evidence type="ECO:0000313" key="2">
    <source>
        <dbReference type="EMBL" id="OQR68874.1"/>
    </source>
</evidence>